<evidence type="ECO:0000256" key="6">
    <source>
        <dbReference type="ARBA" id="ARBA00022801"/>
    </source>
</evidence>
<dbReference type="GO" id="GO:0003968">
    <property type="term" value="F:RNA-directed RNA polymerase activity"/>
    <property type="evidence" value="ECO:0007669"/>
    <property type="project" value="UniProtKB-KW"/>
</dbReference>
<proteinExistence type="predicted"/>
<feature type="domain" description="RdRp catalytic" evidence="13">
    <location>
        <begin position="1775"/>
        <end position="1908"/>
    </location>
</feature>
<feature type="transmembrane region" description="Helical" evidence="12">
    <location>
        <begin position="551"/>
        <end position="573"/>
    </location>
</feature>
<protein>
    <submittedName>
        <fullName evidence="15">Polyprotein</fullName>
    </submittedName>
</protein>
<evidence type="ECO:0000256" key="5">
    <source>
        <dbReference type="ARBA" id="ARBA00022741"/>
    </source>
</evidence>
<dbReference type="InterPro" id="IPR043502">
    <property type="entry name" value="DNA/RNA_pol_sf"/>
</dbReference>
<evidence type="ECO:0000256" key="9">
    <source>
        <dbReference type="ARBA" id="ARBA00022953"/>
    </source>
</evidence>
<dbReference type="Pfam" id="PF00910">
    <property type="entry name" value="RNA_helicase"/>
    <property type="match status" value="1"/>
</dbReference>
<dbReference type="SUPFAM" id="SSF56672">
    <property type="entry name" value="DNA/RNA polymerases"/>
    <property type="match status" value="1"/>
</dbReference>
<keyword evidence="6" id="KW-0378">Hydrolase</keyword>
<keyword evidence="8" id="KW-0067">ATP-binding</keyword>
<keyword evidence="3 12" id="KW-0812">Transmembrane</keyword>
<dbReference type="Gene3D" id="3.90.950.10">
    <property type="match status" value="1"/>
</dbReference>
<evidence type="ECO:0000256" key="1">
    <source>
        <dbReference type="ARBA" id="ARBA00022484"/>
    </source>
</evidence>
<dbReference type="GO" id="GO:0003723">
    <property type="term" value="F:RNA binding"/>
    <property type="evidence" value="ECO:0007669"/>
    <property type="project" value="InterPro"/>
</dbReference>
<dbReference type="Gene3D" id="1.20.960.20">
    <property type="match status" value="1"/>
</dbReference>
<dbReference type="Gene3D" id="3.30.70.270">
    <property type="match status" value="1"/>
</dbReference>
<reference evidence="15" key="1">
    <citation type="submission" date="2023-11" db="EMBL/GenBank/DDBJ databases">
        <authorList>
            <person name="Sidharthan V.K."/>
            <person name="Reddy V."/>
            <person name="Kiran G."/>
            <person name="Rajeswari V."/>
            <person name="Baranwal V.K."/>
        </authorList>
    </citation>
    <scope>NUCLEOTIDE SEQUENCE</scope>
    <source>
        <strain evidence="15">Lagerstroemia</strain>
    </source>
</reference>
<keyword evidence="4" id="KW-0548">Nucleotidyltransferase</keyword>
<dbReference type="InterPro" id="IPR029001">
    <property type="entry name" value="ITPase-like_fam"/>
</dbReference>
<dbReference type="PROSITE" id="PS50507">
    <property type="entry name" value="RDRP_SSRNA_POS"/>
    <property type="match status" value="1"/>
</dbReference>
<evidence type="ECO:0000259" key="14">
    <source>
        <dbReference type="PROSITE" id="PS51218"/>
    </source>
</evidence>
<evidence type="ECO:0000256" key="8">
    <source>
        <dbReference type="ARBA" id="ARBA00022840"/>
    </source>
</evidence>
<evidence type="ECO:0000256" key="7">
    <source>
        <dbReference type="ARBA" id="ARBA00022807"/>
    </source>
</evidence>
<evidence type="ECO:0000313" key="15">
    <source>
        <dbReference type="EMBL" id="DBA54699.1"/>
    </source>
</evidence>
<feature type="region of interest" description="Disordered" evidence="11">
    <location>
        <begin position="219"/>
        <end position="242"/>
    </location>
</feature>
<evidence type="ECO:0000259" key="13">
    <source>
        <dbReference type="PROSITE" id="PS50507"/>
    </source>
</evidence>
<evidence type="ECO:0000256" key="12">
    <source>
        <dbReference type="SAM" id="Phobius"/>
    </source>
</evidence>
<dbReference type="InterPro" id="IPR043128">
    <property type="entry name" value="Rev_trsase/Diguanyl_cyclase"/>
</dbReference>
<dbReference type="GO" id="GO:0005524">
    <property type="term" value="F:ATP binding"/>
    <property type="evidence" value="ECO:0007669"/>
    <property type="project" value="UniProtKB-KW"/>
</dbReference>
<dbReference type="InterPro" id="IPR001205">
    <property type="entry name" value="RNA-dir_pol_C"/>
</dbReference>
<reference evidence="15" key="2">
    <citation type="journal article" date="2024" name="Arch. Virol.">
        <title>Probing of plant transcriptomes reveals the hidden genetic diversity of the family Secoviridae.</title>
        <authorList>
            <person name="Sidharthan V.K."/>
            <person name="Reddy V."/>
            <person name="Kiran G."/>
            <person name="Rajeswari V."/>
            <person name="Baranwal V.K."/>
            <person name="Kumar M.K."/>
            <person name="Kumar K.S."/>
        </authorList>
    </citation>
    <scope>NUCLEOTIDE SEQUENCE</scope>
    <source>
        <strain evidence="15">Lagerstroemia</strain>
    </source>
</reference>
<keyword evidence="2" id="KW-0808">Transferase</keyword>
<evidence type="ECO:0000256" key="2">
    <source>
        <dbReference type="ARBA" id="ARBA00022679"/>
    </source>
</evidence>
<dbReference type="Pfam" id="PF00680">
    <property type="entry name" value="RdRP_1"/>
    <property type="match status" value="1"/>
</dbReference>
<evidence type="ECO:0000256" key="3">
    <source>
        <dbReference type="ARBA" id="ARBA00022692"/>
    </source>
</evidence>
<dbReference type="GO" id="GO:0006351">
    <property type="term" value="P:DNA-templated transcription"/>
    <property type="evidence" value="ECO:0007669"/>
    <property type="project" value="InterPro"/>
</dbReference>
<keyword evidence="7" id="KW-0788">Thiol protease</keyword>
<dbReference type="InterPro" id="IPR027417">
    <property type="entry name" value="P-loop_NTPase"/>
</dbReference>
<organism evidence="15">
    <name type="scientific">Lagerstroemia indica cheravirus</name>
    <dbReference type="NCBI Taxonomy" id="3115784"/>
    <lineage>
        <taxon>Viruses</taxon>
        <taxon>Riboviria</taxon>
        <taxon>Orthornavirae</taxon>
        <taxon>Pisuviricota</taxon>
        <taxon>Pisoniviricetes</taxon>
        <taxon>Picornavirales</taxon>
        <taxon>Secoviridae</taxon>
        <taxon>Cheravirus</taxon>
    </lineage>
</organism>
<keyword evidence="5" id="KW-0547">Nucleotide-binding</keyword>
<dbReference type="InterPro" id="IPR007094">
    <property type="entry name" value="RNA-dir_pol_PSvirus"/>
</dbReference>
<feature type="domain" description="SF3 helicase" evidence="14">
    <location>
        <begin position="762"/>
        <end position="927"/>
    </location>
</feature>
<dbReference type="EMBL" id="BK065030">
    <property type="protein sequence ID" value="DBA54699.1"/>
    <property type="molecule type" value="Genomic_RNA"/>
</dbReference>
<sequence length="2364" mass="265180">MIYKYSGEDSLVESLFCFNDAALFEQTAVLPQDEADFFGNVLQDVLEIIADPIIKRGERALAAKRTLVAAGTKARLARARAIAEFAPIEEQMNKNILPEYLRPLPPPTKEEIQIAQRAKAAAAFEADYGKRPTSVSSCLSSSHWELMELQYKAHVGEGAFGLSAQGVRNLQRKVLRKAASSRAYAQRALKRALRREALILESEIALAAAAGICNPAPMPEMAEEDELPAERPQSKATATSKKVKKVRRGLYCGTPEQGSCPVQTKTLVSKTKVVLPTYPSGREEGVPALFSDLEEDSSSVCSEEHIEEVCCKCPSYMDNFWSNFSVDWECPWVFGILHFDEDTAQSFLFELMQAKTPMGVHAFELATILNLEDLHPVGRISSVYSLFVERYRKDADEYLLRKRKISSVNKKIIEKVITARQCGHKNIRLVEERKLKALKAEISATGNGIGDLIKSLRASITEAFMTVYDRVKSDLTKALVSFFSRLGSFQSLFWDTVNWIEEKIKNILDEHWFASLVGFSLVSSFCLFLSVCIVVGLFFKLCTWLGTGGATCATIVVMAAGAYLGCLGLTKLLDMSFSDLVMRIVDNFTKRPEEYEQLQLDGPDAVGNSPGFGLTFVDSLFAPFILLIRNLIPVKIVEREGLFCAAGKMASNLSACTRVKDTFVSFGKSVLEYTNSVFDAISGKSVGHIAMISRLLDLDFSQWCSDVETYCLDTYESLVIPRMARLQKLRHLVDAKATFEPFFLDPTKKMPTIACSMYWKASELLSAAMSTVSICKYMDRTRQTPFSVWFYGGTGCGKSKGVQLIYDKLLDRLGYPKTSRYFSRKSTTEYWDNYEHQPVVVFDDLGCKLKTEEDWFECITDIPVPVHMAALKEKGRIFTSDFIVATSNLLSVREDSELADRAAFDSRRHVLVECRKNANYRKGVSTNKDYTQYTLRSSTLQNYPYVNINGEIVADPIWWSQEEFIDFLFDSYKEHQSKQEAAEANSVGDEGFESVAACKQYFSCVKKFLNTDSVLFKDNKHSLHDFWYVIDMLERYDPDTHFCRWKDSLIMSNEEKDKYAAIMLFLDTHLPEEDCFNLVSALPFLVRGKFFTAILSDDDYPLECLAMFSGFERFLFHKVRGHIRTRKNKAFEFSLFLVQMRQKLVKFYNKVLENSPIYVKFLLSIGFFFLFGYGFYRACVGIKTFATSLGALGAALAVGNGGGDSMSSDNKTKAKTKSRDHSYVKSTSIINPLSGFKAGSWALDSEAEYGYGNTPEEEYELEDPVISRIEDNFSFVKPYLVVLSDVTDKSNPRHYFGYHLGGHLVMFVGHVWDFYVRSGDCRYRCHNDSATFYLYKTRISTFYVQNFDLVIVKLPECVPMRDCGGRTLLAQSRGDISPAGPFYSFCPQVGIDAQRKQHIQWSYRPMTNVKREFYYSSYDVAGTTIPASPGFCYEAPLTKGCCGVVGFCPTTEGAKPRVCLMHDSDSRASVNSFLKRGHGMFLSLEDIAGFERLENVASAVGNCPTIPCDGLREQNVVCIGKVAYGSMPRYSKNTQLEPSLISKIVEVPNTTVPAIISNSDPRIAVSSNPSFDVFEDGMRKYATVAGPFDGEGDEGEDFQDALNDIFECLEIPNGSLTEVTEEVALQGVPGVEYFDPIVSDTSEGWPWVLQRPIGCKGKSWLLDGPAGAFTVDHDSPFGKSLDKMEKDLVEGISPPLTGIECPKDERVALKKVTTKPKTRLFTVLPFEYNLLVRKYFLTFVAAYMSRHRVCPGKVGMNVHCVDWTNLCLDLKSVGNNWFNGDFERFDGITPRDIVFQLVRRINSLYSLDGCLPNANRVRTSLMMMSSERYGIAGDRLYRVTGGIPSGFPLTVIINSLVNEFFLRFSWKRLSRKIDPSIRVRGIFEKNVRFAVYGDDNLVSVSDLYSSFYNLVSISSFLAQKGVTLKNGQDKDQENFAPFSKPEQCDFLKRRMVKNDRGMYLCPLNIDSIYGQLHWVRKSGQIGEATLQNCQGALREAFYHGTEVFHQIRRTIVESFSRVGLDSTQLPTYQECESAYYLDNSPNSKYSPLPDLPKIIIPCTSMMMKVADGVYLAGYGVSASALPSGQVVVCGPSDLKKPFVTHRLVTSSFGGYCVGPVVRRIIRSLDRKLTTVFISPDGLSQAIPPCVLFLRLLYGPASSVEMDLLSRVLDNKPMPKAWEVLLSGNTNRVFHFASTSGKKVDIFKQVVESQPGQTVQQLDVELEKCDKQPSCMKAVDVKLESASRIKGIKYPLLVEDSGFFIASTGEPGVKIEHTLKNNPDFWMKHKGKAAFVQSVVGLKCHANCAGHKVLKNSLCTIAEEARNNLYGYEKFSLFDGKYSDMYAEGAERVQPSTKALRAVLAQFCY</sequence>
<accession>A0AAT9JHC0</accession>
<keyword evidence="9" id="KW-0693">Viral RNA replication</keyword>
<evidence type="ECO:0000256" key="4">
    <source>
        <dbReference type="ARBA" id="ARBA00022695"/>
    </source>
</evidence>
<dbReference type="InterPro" id="IPR014759">
    <property type="entry name" value="Helicase_SF3_ssRNA_vir"/>
</dbReference>
<dbReference type="GO" id="GO:0008234">
    <property type="term" value="F:cysteine-type peptidase activity"/>
    <property type="evidence" value="ECO:0007669"/>
    <property type="project" value="UniProtKB-KW"/>
</dbReference>
<dbReference type="Gene3D" id="3.40.50.300">
    <property type="entry name" value="P-loop containing nucleotide triphosphate hydrolases"/>
    <property type="match status" value="1"/>
</dbReference>
<dbReference type="CDD" id="cd23169">
    <property type="entry name" value="ps-ssRNAv-Picornavirales"/>
    <property type="match status" value="1"/>
</dbReference>
<keyword evidence="7" id="KW-0645">Protease</keyword>
<evidence type="ECO:0000256" key="11">
    <source>
        <dbReference type="SAM" id="MobiDB-lite"/>
    </source>
</evidence>
<keyword evidence="10 12" id="KW-1133">Transmembrane helix</keyword>
<dbReference type="InterPro" id="IPR000605">
    <property type="entry name" value="Helicase_SF3_ssDNA/RNA_vir"/>
</dbReference>
<dbReference type="GO" id="GO:0039694">
    <property type="term" value="P:viral RNA genome replication"/>
    <property type="evidence" value="ECO:0007669"/>
    <property type="project" value="InterPro"/>
</dbReference>
<dbReference type="PROSITE" id="PS51218">
    <property type="entry name" value="SF3_HELICASE_2"/>
    <property type="match status" value="1"/>
</dbReference>
<keyword evidence="1" id="KW-0696">RNA-directed RNA polymerase</keyword>
<feature type="transmembrane region" description="Helical" evidence="12">
    <location>
        <begin position="512"/>
        <end position="539"/>
    </location>
</feature>
<evidence type="ECO:0000256" key="10">
    <source>
        <dbReference type="ARBA" id="ARBA00022989"/>
    </source>
</evidence>
<keyword evidence="12" id="KW-0472">Membrane</keyword>
<dbReference type="GO" id="GO:0003724">
    <property type="term" value="F:RNA helicase activity"/>
    <property type="evidence" value="ECO:0007669"/>
    <property type="project" value="InterPro"/>
</dbReference>
<name>A0AAT9JHC0_9SECO</name>